<accession>A0A133VKH0</accession>
<proteinExistence type="predicted"/>
<gene>
    <name evidence="1" type="ORF">AKJ54_00975</name>
</gene>
<dbReference type="NCBIfam" id="TIGR03309">
    <property type="entry name" value="matur_yqeB"/>
    <property type="match status" value="1"/>
</dbReference>
<dbReference type="InterPro" id="IPR017695">
    <property type="entry name" value="Se-dep_Mo_hydrolase_YqeB"/>
</dbReference>
<reference evidence="1 2" key="1">
    <citation type="journal article" date="2016" name="Sci. Rep.">
        <title>Metabolic traits of an uncultured archaeal lineage -MSBL1- from brine pools of the Red Sea.</title>
        <authorList>
            <person name="Mwirichia R."/>
            <person name="Alam I."/>
            <person name="Rashid M."/>
            <person name="Vinu M."/>
            <person name="Ba-Alawi W."/>
            <person name="Anthony Kamau A."/>
            <person name="Kamanda Ngugi D."/>
            <person name="Goker M."/>
            <person name="Klenk H.P."/>
            <person name="Bajic V."/>
            <person name="Stingl U."/>
        </authorList>
    </citation>
    <scope>NUCLEOTIDE SEQUENCE [LARGE SCALE GENOMIC DNA]</scope>
    <source>
        <strain evidence="1">SCGC-AAA382K21</strain>
    </source>
</reference>
<dbReference type="EMBL" id="LHYH01000019">
    <property type="protein sequence ID" value="KXB06923.1"/>
    <property type="molecule type" value="Genomic_DNA"/>
</dbReference>
<sequence>MGEGVDVVIKGAGEVASGVAHYLFSRGLRVVMTEISEPTTQRRTVAFAEAIFSEEIEVEGVRGKKAGCIEDIFKILGEGMIPVLVDPKGRVIEELNSPILVDGIMAKRNLGTKKDDANLVIGLGPGFTAGEDVNAVVETDEEAEVGKVIWEGSARPNTSVPCEIEGYTSERVLRAPTDGIFVADKKISDEVQVGERVGGIAGKEVKAGISGTVRGIIKDGLKVTEGQKLGDIDPRGLKEFGISDRSLMVGKGVWKAINEFQ</sequence>
<evidence type="ECO:0008006" key="3">
    <source>
        <dbReference type="Google" id="ProtNLM"/>
    </source>
</evidence>
<name>A0A133VKH0_9EURY</name>
<dbReference type="Proteomes" id="UP000070504">
    <property type="component" value="Unassembled WGS sequence"/>
</dbReference>
<evidence type="ECO:0000313" key="2">
    <source>
        <dbReference type="Proteomes" id="UP000070504"/>
    </source>
</evidence>
<dbReference type="PATRIC" id="fig|1698283.3.peg.86"/>
<keyword evidence="2" id="KW-1185">Reference proteome</keyword>
<organism evidence="1 2">
    <name type="scientific">candidate division MSBL1 archaeon SCGC-AAA382K21</name>
    <dbReference type="NCBI Taxonomy" id="1698283"/>
    <lineage>
        <taxon>Archaea</taxon>
        <taxon>Methanobacteriati</taxon>
        <taxon>Methanobacteriota</taxon>
        <taxon>candidate division MSBL1</taxon>
    </lineage>
</organism>
<comment type="caution">
    <text evidence="1">The sequence shown here is derived from an EMBL/GenBank/DDBJ whole genome shotgun (WGS) entry which is preliminary data.</text>
</comment>
<protein>
    <recommendedName>
        <fullName evidence="3">Molybdenum hydroxylase</fullName>
    </recommendedName>
</protein>
<dbReference type="AlphaFoldDB" id="A0A133VKH0"/>
<evidence type="ECO:0000313" key="1">
    <source>
        <dbReference type="EMBL" id="KXB06923.1"/>
    </source>
</evidence>